<evidence type="ECO:0000313" key="2">
    <source>
        <dbReference type="Proteomes" id="UP000576550"/>
    </source>
</evidence>
<dbReference type="InterPro" id="IPR023214">
    <property type="entry name" value="HAD_sf"/>
</dbReference>
<dbReference type="Gene3D" id="1.10.150.240">
    <property type="entry name" value="Putative phosphatase, domain 2"/>
    <property type="match status" value="1"/>
</dbReference>
<reference evidence="1 2" key="1">
    <citation type="journal article" date="2020" name="Biotechnol. Biofuels">
        <title>New insights from the biogas microbiome by comprehensive genome-resolved metagenomics of nearly 1600 species originating from multiple anaerobic digesters.</title>
        <authorList>
            <person name="Campanaro S."/>
            <person name="Treu L."/>
            <person name="Rodriguez-R L.M."/>
            <person name="Kovalovszki A."/>
            <person name="Ziels R.M."/>
            <person name="Maus I."/>
            <person name="Zhu X."/>
            <person name="Kougias P.G."/>
            <person name="Basile A."/>
            <person name="Luo G."/>
            <person name="Schluter A."/>
            <person name="Konstantinidis K.T."/>
            <person name="Angelidaki I."/>
        </authorList>
    </citation>
    <scope>NUCLEOTIDE SEQUENCE [LARGE SCALE GENOMIC DNA]</scope>
    <source>
        <strain evidence="1">AS05jafATM_89</strain>
    </source>
</reference>
<sequence>MKNSTNLERILKERGIKALIFDLDNTVFDTDPYYIDKKEASFLEIVNNFPVENEEPAITAKKISQDVSRKFYERNRKPLPVKVEYEIGLRDFYKDNYHPLMDEILDKHLEGFYDNTPEIFPEAVDLFHFFYHYPNMKFFAANTLAGEGWTKVKIEYMEEKCDIPDIPYYTTDIEHPKDWEKPISDALKKGIALEEILIIGDSLSADIQPSIEQGVEHLIWIDRIGERNREASSLSDLDKVMVVNALEEIWDLV</sequence>
<dbReference type="SUPFAM" id="SSF56784">
    <property type="entry name" value="HAD-like"/>
    <property type="match status" value="1"/>
</dbReference>
<protein>
    <recommendedName>
        <fullName evidence="3">HAD family hydrolase</fullName>
    </recommendedName>
</protein>
<organism evidence="1 2">
    <name type="scientific">Candidatus Dojkabacteria bacterium</name>
    <dbReference type="NCBI Taxonomy" id="2099670"/>
    <lineage>
        <taxon>Bacteria</taxon>
        <taxon>Candidatus Dojkabacteria</taxon>
    </lineage>
</organism>
<dbReference type="InterPro" id="IPR036412">
    <property type="entry name" value="HAD-like_sf"/>
</dbReference>
<gene>
    <name evidence="1" type="ORF">GX533_02160</name>
</gene>
<name>A0A832QBX4_9BACT</name>
<evidence type="ECO:0000313" key="1">
    <source>
        <dbReference type="EMBL" id="HHX99461.1"/>
    </source>
</evidence>
<proteinExistence type="predicted"/>
<dbReference type="AlphaFoldDB" id="A0A832QBX4"/>
<comment type="caution">
    <text evidence="1">The sequence shown here is derived from an EMBL/GenBank/DDBJ whole genome shotgun (WGS) entry which is preliminary data.</text>
</comment>
<dbReference type="Gene3D" id="3.40.50.1000">
    <property type="entry name" value="HAD superfamily/HAD-like"/>
    <property type="match status" value="1"/>
</dbReference>
<evidence type="ECO:0008006" key="3">
    <source>
        <dbReference type="Google" id="ProtNLM"/>
    </source>
</evidence>
<dbReference type="InterPro" id="IPR023198">
    <property type="entry name" value="PGP-like_dom2"/>
</dbReference>
<dbReference type="EMBL" id="DUTP01000003">
    <property type="protein sequence ID" value="HHX99461.1"/>
    <property type="molecule type" value="Genomic_DNA"/>
</dbReference>
<accession>A0A832QBX4</accession>
<dbReference type="Proteomes" id="UP000576550">
    <property type="component" value="Unassembled WGS sequence"/>
</dbReference>